<protein>
    <recommendedName>
        <fullName evidence="5">Tyr recombinase domain-containing protein</fullName>
    </recommendedName>
</protein>
<keyword evidence="4" id="KW-0233">DNA recombination</keyword>
<dbReference type="Proteomes" id="UP000214689">
    <property type="component" value="Chromosome"/>
</dbReference>
<dbReference type="PROSITE" id="PS51898">
    <property type="entry name" value="TYR_RECOMBINASE"/>
    <property type="match status" value="1"/>
</dbReference>
<dbReference type="EMBL" id="CP016199">
    <property type="protein sequence ID" value="ASS37381.1"/>
    <property type="molecule type" value="Genomic_DNA"/>
</dbReference>
<dbReference type="GO" id="GO:0015074">
    <property type="term" value="P:DNA integration"/>
    <property type="evidence" value="ECO:0007669"/>
    <property type="project" value="UniProtKB-KW"/>
</dbReference>
<dbReference type="InterPro" id="IPR053876">
    <property type="entry name" value="Phage_int_M"/>
</dbReference>
<evidence type="ECO:0000313" key="7">
    <source>
        <dbReference type="Proteomes" id="UP000214689"/>
    </source>
</evidence>
<evidence type="ECO:0000256" key="4">
    <source>
        <dbReference type="ARBA" id="ARBA00023172"/>
    </source>
</evidence>
<keyword evidence="2" id="KW-0229">DNA integration</keyword>
<dbReference type="InterPro" id="IPR050808">
    <property type="entry name" value="Phage_Integrase"/>
</dbReference>
<dbReference type="InterPro" id="IPR013762">
    <property type="entry name" value="Integrase-like_cat_sf"/>
</dbReference>
<dbReference type="Pfam" id="PF00589">
    <property type="entry name" value="Phage_integrase"/>
    <property type="match status" value="1"/>
</dbReference>
<dbReference type="Pfam" id="PF22022">
    <property type="entry name" value="Phage_int_M"/>
    <property type="match status" value="1"/>
</dbReference>
<organism evidence="6 7">
    <name type="scientific">Mogibacterium pumilum</name>
    <dbReference type="NCBI Taxonomy" id="86332"/>
    <lineage>
        <taxon>Bacteria</taxon>
        <taxon>Bacillati</taxon>
        <taxon>Bacillota</taxon>
        <taxon>Clostridia</taxon>
        <taxon>Peptostreptococcales</taxon>
        <taxon>Anaerovoracaceae</taxon>
        <taxon>Mogibacterium</taxon>
    </lineage>
</organism>
<dbReference type="PANTHER" id="PTHR30629">
    <property type="entry name" value="PROPHAGE INTEGRASE"/>
    <property type="match status" value="1"/>
</dbReference>
<evidence type="ECO:0000313" key="6">
    <source>
        <dbReference type="EMBL" id="ASS37381.1"/>
    </source>
</evidence>
<dbReference type="PANTHER" id="PTHR30629:SF2">
    <property type="entry name" value="PROPHAGE INTEGRASE INTS-RELATED"/>
    <property type="match status" value="1"/>
</dbReference>
<keyword evidence="3" id="KW-0238">DNA-binding</keyword>
<dbReference type="GO" id="GO:0006310">
    <property type="term" value="P:DNA recombination"/>
    <property type="evidence" value="ECO:0007669"/>
    <property type="project" value="UniProtKB-KW"/>
</dbReference>
<comment type="similarity">
    <text evidence="1">Belongs to the 'phage' integrase family.</text>
</comment>
<dbReference type="InterPro" id="IPR010998">
    <property type="entry name" value="Integrase_recombinase_N"/>
</dbReference>
<proteinExistence type="inferred from homology"/>
<dbReference type="CDD" id="cd01189">
    <property type="entry name" value="INT_ICEBs1_C_like"/>
    <property type="match status" value="1"/>
</dbReference>
<dbReference type="GO" id="GO:0003677">
    <property type="term" value="F:DNA binding"/>
    <property type="evidence" value="ECO:0007669"/>
    <property type="project" value="UniProtKB-KW"/>
</dbReference>
<gene>
    <name evidence="6" type="ORF">AXF17_02140</name>
</gene>
<dbReference type="SUPFAM" id="SSF56349">
    <property type="entry name" value="DNA breaking-rejoining enzymes"/>
    <property type="match status" value="1"/>
</dbReference>
<evidence type="ECO:0000259" key="5">
    <source>
        <dbReference type="PROSITE" id="PS51898"/>
    </source>
</evidence>
<evidence type="ECO:0000256" key="2">
    <source>
        <dbReference type="ARBA" id="ARBA00022908"/>
    </source>
</evidence>
<evidence type="ECO:0000256" key="3">
    <source>
        <dbReference type="ARBA" id="ARBA00023125"/>
    </source>
</evidence>
<keyword evidence="7" id="KW-1185">Reference proteome</keyword>
<name>A0A223AQZ6_9FIRM</name>
<dbReference type="InterPro" id="IPR011010">
    <property type="entry name" value="DNA_brk_join_enz"/>
</dbReference>
<dbReference type="Gene3D" id="1.10.443.10">
    <property type="entry name" value="Intergrase catalytic core"/>
    <property type="match status" value="1"/>
</dbReference>
<feature type="domain" description="Tyr recombinase" evidence="5">
    <location>
        <begin position="158"/>
        <end position="363"/>
    </location>
</feature>
<reference evidence="7" key="1">
    <citation type="submission" date="2016-05" db="EMBL/GenBank/DDBJ databases">
        <authorList>
            <person name="Holder M.E."/>
            <person name="Ajami N.J."/>
            <person name="Petrosino J.F."/>
        </authorList>
    </citation>
    <scope>NUCLEOTIDE SEQUENCE [LARGE SCALE GENOMIC DNA]</scope>
    <source>
        <strain evidence="7">ATCC 700696</strain>
    </source>
</reference>
<evidence type="ECO:0000256" key="1">
    <source>
        <dbReference type="ARBA" id="ARBA00008857"/>
    </source>
</evidence>
<dbReference type="InterPro" id="IPR002104">
    <property type="entry name" value="Integrase_catalytic"/>
</dbReference>
<dbReference type="Gene3D" id="1.10.150.130">
    <property type="match status" value="1"/>
</dbReference>
<sequence length="372" mass="42814">MLGNGYVMADYYKKTFTFEGKRRYVYGKTELEAIEKRAILKSQLEAGKVEISRNTQVFIWINEWLDNYKEPEVNYRWYKDIQAMCERFIVPAIGHMRLSSVKPLHIKKVLNPLQDYSYSFNAKIYDILNQIFNTALENELVVQNPMTGIKKPQGRTPKKRRALTSEEREISLKVANYHRGGLFILLMLYCGLRPQEIVPLQWSDIDFTSKRVTVNKALKSDGIVRGFTKTKAGMRSIPIPGVLLDRLIAEHDDVTDDSLLICANTRGERYTKSSINDLWKNFKREMNITAGCKVHPQKHQVMPPYFVQADLTLYCYRHTYCTDLQAAGVPINVAKELMGHEDIAVTSKIYTHKSDVALNNAAELIDKYSRGV</sequence>
<dbReference type="AlphaFoldDB" id="A0A223AQZ6"/>
<accession>A0A223AQZ6</accession>